<sequence length="316" mass="35057">MKNFIFKIFFAVLVLISINSFPQDFRKTATAGFAFLEIPVTARSASLGESSISLSDMNSQGIFVNPAILGFTDMTHSFSASYSNWFADIKHYASSYSFNSEIGVFGLGVVMMDYGSMPRTITGGGQRVYNIIGTFEANSVSLGLGYSKMLTDRFSFGVVAKYVEEKIDVYKASNILLDGGVLYYTGLGSLRIAASLQNFGTNTKFIADEFKMPIMLRLGASAEIIGDKNSDYRITLIAEALHPTDADERINFGTEISWNEILTLRAGYKFFYDEETYSFGFGLNPKLSFPLIADFSFADYGKLGNILRFTLQLGWY</sequence>
<dbReference type="SUPFAM" id="SSF56935">
    <property type="entry name" value="Porins"/>
    <property type="match status" value="1"/>
</dbReference>
<dbReference type="Gene3D" id="2.40.160.60">
    <property type="entry name" value="Outer membrane protein transport protein (OMPP1/FadL/TodX)"/>
    <property type="match status" value="1"/>
</dbReference>
<reference evidence="2" key="1">
    <citation type="journal article" date="2020" name="mSystems">
        <title>Genome- and Community-Level Interaction Insights into Carbon Utilization and Element Cycling Functions of Hydrothermarchaeota in Hydrothermal Sediment.</title>
        <authorList>
            <person name="Zhou Z."/>
            <person name="Liu Y."/>
            <person name="Xu W."/>
            <person name="Pan J."/>
            <person name="Luo Z.H."/>
            <person name="Li M."/>
        </authorList>
    </citation>
    <scope>NUCLEOTIDE SEQUENCE [LARGE SCALE GENOMIC DNA]</scope>
    <source>
        <strain evidence="2">SpSt-500</strain>
    </source>
</reference>
<evidence type="ECO:0000313" key="2">
    <source>
        <dbReference type="EMBL" id="HGT46628.1"/>
    </source>
</evidence>
<name>A0A832G1H9_9BACT</name>
<dbReference type="AlphaFoldDB" id="A0A832G1H9"/>
<organism evidence="2">
    <name type="scientific">Ignavibacterium album</name>
    <dbReference type="NCBI Taxonomy" id="591197"/>
    <lineage>
        <taxon>Bacteria</taxon>
        <taxon>Pseudomonadati</taxon>
        <taxon>Ignavibacteriota</taxon>
        <taxon>Ignavibacteria</taxon>
        <taxon>Ignavibacteriales</taxon>
        <taxon>Ignavibacteriaceae</taxon>
        <taxon>Ignavibacterium</taxon>
    </lineage>
</organism>
<feature type="chain" id="PRO_5032746977" evidence="1">
    <location>
        <begin position="23"/>
        <end position="316"/>
    </location>
</feature>
<dbReference type="EMBL" id="DSVI01000004">
    <property type="protein sequence ID" value="HGT46628.1"/>
    <property type="molecule type" value="Genomic_DNA"/>
</dbReference>
<proteinExistence type="predicted"/>
<comment type="caution">
    <text evidence="2">The sequence shown here is derived from an EMBL/GenBank/DDBJ whole genome shotgun (WGS) entry which is preliminary data.</text>
</comment>
<protein>
    <submittedName>
        <fullName evidence="2">PorV/PorQ family protein</fullName>
    </submittedName>
</protein>
<evidence type="ECO:0000256" key="1">
    <source>
        <dbReference type="SAM" id="SignalP"/>
    </source>
</evidence>
<dbReference type="NCBIfam" id="NF033709">
    <property type="entry name" value="PorV_fam"/>
    <property type="match status" value="1"/>
</dbReference>
<feature type="signal peptide" evidence="1">
    <location>
        <begin position="1"/>
        <end position="22"/>
    </location>
</feature>
<accession>A0A832G1H9</accession>
<keyword evidence="1" id="KW-0732">Signal</keyword>
<gene>
    <name evidence="2" type="ORF">ENS56_01165</name>
</gene>